<dbReference type="EMBL" id="AP008214">
    <property type="protein sequence ID" value="BAF23477.2"/>
    <property type="molecule type" value="Genomic_DNA"/>
</dbReference>
<dbReference type="Gramene" id="Os08t0331000-01">
    <property type="protein sequence ID" value="Os08t0331000-01"/>
    <property type="gene ID" value="Os08g0331000"/>
</dbReference>
<feature type="transmembrane region" description="Helical" evidence="2">
    <location>
        <begin position="32"/>
        <end position="51"/>
    </location>
</feature>
<dbReference type="OMA" id="MAKNFST"/>
<evidence type="ECO:0000256" key="1">
    <source>
        <dbReference type="SAM" id="MobiDB-lite"/>
    </source>
</evidence>
<proteinExistence type="predicted"/>
<feature type="non-terminal residue" evidence="3">
    <location>
        <position position="1"/>
    </location>
</feature>
<keyword evidence="2" id="KW-0812">Transmembrane</keyword>
<protein>
    <submittedName>
        <fullName evidence="3">Os08g0331000 protein</fullName>
    </submittedName>
</protein>
<keyword evidence="2" id="KW-1133">Transmembrane helix</keyword>
<accession>A0A0P0XEC0</accession>
<dbReference type="Proteomes" id="UP000000763">
    <property type="component" value="Chromosome 8"/>
</dbReference>
<gene>
    <name evidence="3" type="ordered locus">Os08g0331000</name>
</gene>
<reference evidence="4" key="2">
    <citation type="journal article" date="2008" name="Nucleic Acids Res.">
        <title>The rice annotation project database (RAP-DB): 2008 update.</title>
        <authorList>
            <consortium name="The rice annotation project (RAP)"/>
        </authorList>
    </citation>
    <scope>GENOME REANNOTATION</scope>
    <source>
        <strain evidence="4">cv. Nipponbare</strain>
    </source>
</reference>
<sequence length="73" mass="7497">IPGRRSSPLQSQKEQYCASVTMAKNLSTSVQLLLVLIVLLAFVGGILGGGGPSSCSNNPAVQHSCPPIPGRGH</sequence>
<keyword evidence="2" id="KW-0472">Membrane</keyword>
<evidence type="ECO:0000313" key="3">
    <source>
        <dbReference type="EMBL" id="BAF23477.2"/>
    </source>
</evidence>
<evidence type="ECO:0000313" key="4">
    <source>
        <dbReference type="Proteomes" id="UP000000763"/>
    </source>
</evidence>
<feature type="region of interest" description="Disordered" evidence="1">
    <location>
        <begin position="50"/>
        <end position="73"/>
    </location>
</feature>
<name>A0A0P0XEC0_ORYSJ</name>
<dbReference type="AlphaFoldDB" id="A0A0P0XEC0"/>
<organism evidence="3 4">
    <name type="scientific">Oryza sativa subsp. japonica</name>
    <name type="common">Rice</name>
    <dbReference type="NCBI Taxonomy" id="39947"/>
    <lineage>
        <taxon>Eukaryota</taxon>
        <taxon>Viridiplantae</taxon>
        <taxon>Streptophyta</taxon>
        <taxon>Embryophyta</taxon>
        <taxon>Tracheophyta</taxon>
        <taxon>Spermatophyta</taxon>
        <taxon>Magnoliopsida</taxon>
        <taxon>Liliopsida</taxon>
        <taxon>Poales</taxon>
        <taxon>Poaceae</taxon>
        <taxon>BOP clade</taxon>
        <taxon>Oryzoideae</taxon>
        <taxon>Oryzeae</taxon>
        <taxon>Oryzinae</taxon>
        <taxon>Oryza</taxon>
        <taxon>Oryza sativa</taxon>
    </lineage>
</organism>
<evidence type="ECO:0000256" key="2">
    <source>
        <dbReference type="SAM" id="Phobius"/>
    </source>
</evidence>
<dbReference type="KEGG" id="dosa:Os08g0331000"/>
<reference evidence="3 4" key="1">
    <citation type="journal article" date="2005" name="Nature">
        <title>The map-based sequence of the rice genome.</title>
        <authorList>
            <consortium name="International rice genome sequencing project (IRGSP)"/>
            <person name="Matsumoto T."/>
            <person name="Wu J."/>
            <person name="Kanamori H."/>
            <person name="Katayose Y."/>
            <person name="Fujisawa M."/>
            <person name="Namiki N."/>
            <person name="Mizuno H."/>
            <person name="Yamamoto K."/>
            <person name="Antonio B.A."/>
            <person name="Baba T."/>
            <person name="Sakata K."/>
            <person name="Nagamura Y."/>
            <person name="Aoki H."/>
            <person name="Arikawa K."/>
            <person name="Arita K."/>
            <person name="Bito T."/>
            <person name="Chiden Y."/>
            <person name="Fujitsuka N."/>
            <person name="Fukunaka R."/>
            <person name="Hamada M."/>
            <person name="Harada C."/>
            <person name="Hayashi A."/>
            <person name="Hijishita S."/>
            <person name="Honda M."/>
            <person name="Hosokawa S."/>
            <person name="Ichikawa Y."/>
            <person name="Idonuma A."/>
            <person name="Iijima M."/>
            <person name="Ikeda M."/>
            <person name="Ikeno M."/>
            <person name="Ito K."/>
            <person name="Ito S."/>
            <person name="Ito T."/>
            <person name="Ito Y."/>
            <person name="Ito Y."/>
            <person name="Iwabuchi A."/>
            <person name="Kamiya K."/>
            <person name="Karasawa W."/>
            <person name="Kurita K."/>
            <person name="Katagiri S."/>
            <person name="Kikuta A."/>
            <person name="Kobayashi H."/>
            <person name="Kobayashi N."/>
            <person name="Machita K."/>
            <person name="Maehara T."/>
            <person name="Masukawa M."/>
            <person name="Mizubayashi T."/>
            <person name="Mukai Y."/>
            <person name="Nagasaki H."/>
            <person name="Nagata Y."/>
            <person name="Naito S."/>
            <person name="Nakashima M."/>
            <person name="Nakama Y."/>
            <person name="Nakamichi Y."/>
            <person name="Nakamura M."/>
            <person name="Meguro A."/>
            <person name="Negishi M."/>
            <person name="Ohta I."/>
            <person name="Ohta T."/>
            <person name="Okamoto M."/>
            <person name="Ono N."/>
            <person name="Saji S."/>
            <person name="Sakaguchi M."/>
            <person name="Sakai K."/>
            <person name="Shibata M."/>
            <person name="Shimokawa T."/>
            <person name="Song J."/>
            <person name="Takazaki Y."/>
            <person name="Terasawa K."/>
            <person name="Tsugane M."/>
            <person name="Tsuji K."/>
            <person name="Ueda S."/>
            <person name="Waki K."/>
            <person name="Yamagata H."/>
            <person name="Yamamoto M."/>
            <person name="Yamamoto S."/>
            <person name="Yamane H."/>
            <person name="Yoshiki S."/>
            <person name="Yoshihara R."/>
            <person name="Yukawa K."/>
            <person name="Zhong H."/>
            <person name="Yano M."/>
            <person name="Yuan Q."/>
            <person name="Ouyang S."/>
            <person name="Liu J."/>
            <person name="Jones K.M."/>
            <person name="Gansberger K."/>
            <person name="Moffat K."/>
            <person name="Hill J."/>
            <person name="Bera J."/>
            <person name="Fadrosh D."/>
            <person name="Jin S."/>
            <person name="Johri S."/>
            <person name="Kim M."/>
            <person name="Overton L."/>
            <person name="Reardon M."/>
            <person name="Tsitrin T."/>
            <person name="Vuong H."/>
            <person name="Weaver B."/>
            <person name="Ciecko A."/>
            <person name="Tallon L."/>
            <person name="Jackson J."/>
            <person name="Pai G."/>
            <person name="Aken S.V."/>
            <person name="Utterback T."/>
            <person name="Reidmuller S."/>
            <person name="Feldblyum T."/>
            <person name="Hsiao J."/>
            <person name="Zismann V."/>
            <person name="Iobst S."/>
            <person name="de Vazeille A.R."/>
            <person name="Buell C.R."/>
            <person name="Ying K."/>
            <person name="Li Y."/>
            <person name="Lu T."/>
            <person name="Huang Y."/>
            <person name="Zhao Q."/>
            <person name="Feng Q."/>
            <person name="Zhang L."/>
            <person name="Zhu J."/>
            <person name="Weng Q."/>
            <person name="Mu J."/>
            <person name="Lu Y."/>
            <person name="Fan D."/>
            <person name="Liu Y."/>
            <person name="Guan J."/>
            <person name="Zhang Y."/>
            <person name="Yu S."/>
            <person name="Liu X."/>
            <person name="Zhang Y."/>
            <person name="Hong G."/>
            <person name="Han B."/>
            <person name="Choisne N."/>
            <person name="Demange N."/>
            <person name="Orjeda G."/>
            <person name="Samain S."/>
            <person name="Cattolico L."/>
            <person name="Pelletier E."/>
            <person name="Couloux A."/>
            <person name="Segurens B."/>
            <person name="Wincker P."/>
            <person name="D'Hont A."/>
            <person name="Scarpelli C."/>
            <person name="Weissenbach J."/>
            <person name="Salanoubat M."/>
            <person name="Quetier F."/>
            <person name="Yu Y."/>
            <person name="Kim H.R."/>
            <person name="Rambo T."/>
            <person name="Currie J."/>
            <person name="Collura K."/>
            <person name="Luo M."/>
            <person name="Yang T."/>
            <person name="Ammiraju J.S.S."/>
            <person name="Engler F."/>
            <person name="Soderlund C."/>
            <person name="Wing R.A."/>
            <person name="Palmer L.E."/>
            <person name="de la Bastide M."/>
            <person name="Spiegel L."/>
            <person name="Nascimento L."/>
            <person name="Zutavern T."/>
            <person name="O'Shaughnessy A."/>
            <person name="Dike S."/>
            <person name="Dedhia N."/>
            <person name="Preston R."/>
            <person name="Balija V."/>
            <person name="McCombie W.R."/>
            <person name="Chow T."/>
            <person name="Chen H."/>
            <person name="Chung M."/>
            <person name="Chen C."/>
            <person name="Shaw J."/>
            <person name="Wu H."/>
            <person name="Hsiao K."/>
            <person name="Chao Y."/>
            <person name="Chu M."/>
            <person name="Cheng C."/>
            <person name="Hour A."/>
            <person name="Lee P."/>
            <person name="Lin S."/>
            <person name="Lin Y."/>
            <person name="Liou J."/>
            <person name="Liu S."/>
            <person name="Hsing Y."/>
            <person name="Raghuvanshi S."/>
            <person name="Mohanty A."/>
            <person name="Bharti A.K."/>
            <person name="Gaur A."/>
            <person name="Gupta V."/>
            <person name="Kumar D."/>
            <person name="Ravi V."/>
            <person name="Vij S."/>
            <person name="Kapur A."/>
            <person name="Khurana P."/>
            <person name="Khurana P."/>
            <person name="Khurana J.P."/>
            <person name="Tyagi A.K."/>
            <person name="Gaikwad K."/>
            <person name="Singh A."/>
            <person name="Dalal V."/>
            <person name="Srivastava S."/>
            <person name="Dixit A."/>
            <person name="Pal A.K."/>
            <person name="Ghazi I.A."/>
            <person name="Yadav M."/>
            <person name="Pandit A."/>
            <person name="Bhargava A."/>
            <person name="Sureshbabu K."/>
            <person name="Batra K."/>
            <person name="Sharma T.R."/>
            <person name="Mohapatra T."/>
            <person name="Singh N.K."/>
            <person name="Messing J."/>
            <person name="Nelson A.B."/>
            <person name="Fuks G."/>
            <person name="Kavchok S."/>
            <person name="Keizer G."/>
            <person name="Linton E."/>
            <person name="Llaca V."/>
            <person name="Song R."/>
            <person name="Tanyolac B."/>
            <person name="Young S."/>
            <person name="Ho-Il K."/>
            <person name="Hahn J.H."/>
            <person name="Sangsakoo G."/>
            <person name="Vanavichit A."/>
            <person name="de Mattos Luiz.A.T."/>
            <person name="Zimmer P.D."/>
            <person name="Malone G."/>
            <person name="Dellagostin O."/>
            <person name="de Oliveira A.C."/>
            <person name="Bevan M."/>
            <person name="Bancroft I."/>
            <person name="Minx P."/>
            <person name="Cordum H."/>
            <person name="Wilson R."/>
            <person name="Cheng Z."/>
            <person name="Jin W."/>
            <person name="Jiang J."/>
            <person name="Leong S.A."/>
            <person name="Iwama H."/>
            <person name="Gojobori T."/>
            <person name="Itoh T."/>
            <person name="Niimura Y."/>
            <person name="Fujii Y."/>
            <person name="Habara T."/>
            <person name="Sakai H."/>
            <person name="Sato Y."/>
            <person name="Wilson G."/>
            <person name="Kumar K."/>
            <person name="McCouch S."/>
            <person name="Juretic N."/>
            <person name="Hoen D."/>
            <person name="Wright S."/>
            <person name="Bruskiewich R."/>
            <person name="Bureau T."/>
            <person name="Miyao A."/>
            <person name="Hirochika H."/>
            <person name="Nishikawa T."/>
            <person name="Kadowaki K."/>
            <person name="Sugiura M."/>
            <person name="Burr B."/>
            <person name="Sasaki T."/>
        </authorList>
    </citation>
    <scope>NUCLEOTIDE SEQUENCE [LARGE SCALE GENOMIC DNA]</scope>
    <source>
        <strain evidence="4">cv. Nipponbare</strain>
    </source>
</reference>